<dbReference type="Proteomes" id="UP001172708">
    <property type="component" value="Unassembled WGS sequence"/>
</dbReference>
<evidence type="ECO:0000313" key="4">
    <source>
        <dbReference type="EMBL" id="MDN4480154.1"/>
    </source>
</evidence>
<feature type="domain" description="YdbS-like PH" evidence="3">
    <location>
        <begin position="102"/>
        <end position="180"/>
    </location>
</feature>
<protein>
    <submittedName>
        <fullName evidence="4">PH domain-containing protein</fullName>
    </submittedName>
</protein>
<dbReference type="PANTHER" id="PTHR34473">
    <property type="entry name" value="UPF0699 TRANSMEMBRANE PROTEIN YDBS"/>
    <property type="match status" value="1"/>
</dbReference>
<evidence type="ECO:0000256" key="1">
    <source>
        <dbReference type="SAM" id="MobiDB-lite"/>
    </source>
</evidence>
<evidence type="ECO:0000256" key="2">
    <source>
        <dbReference type="SAM" id="Phobius"/>
    </source>
</evidence>
<keyword evidence="2" id="KW-1133">Transmembrane helix</keyword>
<feature type="domain" description="YdbS-like PH" evidence="3">
    <location>
        <begin position="442"/>
        <end position="518"/>
    </location>
</feature>
<feature type="transmembrane region" description="Helical" evidence="2">
    <location>
        <begin position="254"/>
        <end position="282"/>
    </location>
</feature>
<sequence length="544" mass="59122">MTGEPEAATPGAPEHAAPASRRTVYRAPREWHRLHPISPLLGGWAVLGVVGSVMLYNYAPSWSGPDEYAVEIAHALTSSIGWFALGAFVILGVTIGFGYLQWRVNQYRLGDEAVHQRKGIVFRQQRQARLDRLQAVDVVQPLLARIFGFAVLRIEVAGGENSGIALEYLRLGDAEAMRNELLALAAGVKRAKAAGKEATVDAIAAQSETGHAADAGVAYAGEASLRDIAGMPQGEAETPAAPEREVYAVPLSRLALSIVLSGPFIFIVTVPALVGIAVLALPIDLGDILAVTVGASLFTVLPAAFALLGYFWSRFNSGFGFKAALSPDGIRLRHGALETRRQTVPPGRVQAVRFHQTLLWRHKDWWRVTINVAGYQDDQENVSTLLPVGSRQDALTALWLVLPDLGDPDPAGTVSTALSGSGDEHGFIPSPRRARLFDPIQWRQRGVRATDRALLIRRGRLSREMFVVPHERTQSLQLQQGALQRRRGLATFVVHSTNGPVKPVAEHLDVDDALALLDSQAQRAAEGRRRQTPEQWMSAVGIRE</sequence>
<dbReference type="Pfam" id="PF03703">
    <property type="entry name" value="bPH_2"/>
    <property type="match status" value="3"/>
</dbReference>
<keyword evidence="2" id="KW-0472">Membrane</keyword>
<dbReference type="InterPro" id="IPR014529">
    <property type="entry name" value="UCP026631"/>
</dbReference>
<evidence type="ECO:0000313" key="5">
    <source>
        <dbReference type="Proteomes" id="UP001172708"/>
    </source>
</evidence>
<feature type="region of interest" description="Disordered" evidence="1">
    <location>
        <begin position="524"/>
        <end position="544"/>
    </location>
</feature>
<keyword evidence="5" id="KW-1185">Reference proteome</keyword>
<dbReference type="PANTHER" id="PTHR34473:SF2">
    <property type="entry name" value="UPF0699 TRANSMEMBRANE PROTEIN YDBT"/>
    <property type="match status" value="1"/>
</dbReference>
<feature type="transmembrane region" description="Helical" evidence="2">
    <location>
        <begin position="79"/>
        <end position="100"/>
    </location>
</feature>
<feature type="domain" description="YdbS-like PH" evidence="3">
    <location>
        <begin position="323"/>
        <end position="377"/>
    </location>
</feature>
<dbReference type="EMBL" id="JAUHQA010000001">
    <property type="protein sequence ID" value="MDN4480154.1"/>
    <property type="molecule type" value="Genomic_DNA"/>
</dbReference>
<evidence type="ECO:0000259" key="3">
    <source>
        <dbReference type="Pfam" id="PF03703"/>
    </source>
</evidence>
<feature type="transmembrane region" description="Helical" evidence="2">
    <location>
        <begin position="39"/>
        <end position="59"/>
    </location>
</feature>
<reference evidence="4" key="1">
    <citation type="submission" date="2023-06" db="EMBL/GenBank/DDBJ databases">
        <title>Egi l300058.</title>
        <authorList>
            <person name="Gao L."/>
            <person name="Fang B.-Z."/>
            <person name="Li W.-J."/>
        </authorList>
    </citation>
    <scope>NUCLEOTIDE SEQUENCE</scope>
    <source>
        <strain evidence="4">EGI L300058</strain>
    </source>
</reference>
<keyword evidence="2" id="KW-0812">Transmembrane</keyword>
<proteinExistence type="predicted"/>
<dbReference type="InterPro" id="IPR005182">
    <property type="entry name" value="YdbS-like_PH"/>
</dbReference>
<accession>A0ABT8GFX4</accession>
<dbReference type="PIRSF" id="PIRSF026631">
    <property type="entry name" value="UCP026631"/>
    <property type="match status" value="1"/>
</dbReference>
<name>A0ABT8GFX4_9MICO</name>
<feature type="transmembrane region" description="Helical" evidence="2">
    <location>
        <begin position="288"/>
        <end position="312"/>
    </location>
</feature>
<dbReference type="RefSeq" id="WP_301141475.1">
    <property type="nucleotide sequence ID" value="NZ_JAUHQA010000001.1"/>
</dbReference>
<gene>
    <name evidence="4" type="ORF">QQX02_04360</name>
</gene>
<comment type="caution">
    <text evidence="4">The sequence shown here is derived from an EMBL/GenBank/DDBJ whole genome shotgun (WGS) entry which is preliminary data.</text>
</comment>
<organism evidence="4 5">
    <name type="scientific">Demequina muriae</name>
    <dbReference type="NCBI Taxonomy" id="3051664"/>
    <lineage>
        <taxon>Bacteria</taxon>
        <taxon>Bacillati</taxon>
        <taxon>Actinomycetota</taxon>
        <taxon>Actinomycetes</taxon>
        <taxon>Micrococcales</taxon>
        <taxon>Demequinaceae</taxon>
        <taxon>Demequina</taxon>
    </lineage>
</organism>